<proteinExistence type="predicted"/>
<protein>
    <submittedName>
        <fullName evidence="1">Uncharacterized protein</fullName>
    </submittedName>
</protein>
<name>A0A8H7EYW8_AGABI</name>
<evidence type="ECO:0000313" key="1">
    <source>
        <dbReference type="EMBL" id="KAF7768051.1"/>
    </source>
</evidence>
<sequence length="276" mass="31108">MMVLSQLITSILSQTSGMKAFHRNSKIEAFAYDLALIALSVRTGYLVDTIHVPSGLAESVYCKLLNNLRTMSDHFKDIIHVYDPDSNQSFFINKPLFLVKVKDLFDNENISCYPVFIYLPDNAEPRKLRTVPTPLTEVLRYLLKNLTTNQDSIPEVSLRLPPNLSMVTSIPLAAVLLDYPIAYVPESESQTSFLSGTPLVVYRCRLVGKSQGGEDNDKQHVLLQFSCPVSLENSMVSTRKTVSFLEHTFQPRVAQILSKYVLHVDYEHVAPDRVAL</sequence>
<organism evidence="1 2">
    <name type="scientific">Agaricus bisporus var. burnettii</name>
    <dbReference type="NCBI Taxonomy" id="192524"/>
    <lineage>
        <taxon>Eukaryota</taxon>
        <taxon>Fungi</taxon>
        <taxon>Dikarya</taxon>
        <taxon>Basidiomycota</taxon>
        <taxon>Agaricomycotina</taxon>
        <taxon>Agaricomycetes</taxon>
        <taxon>Agaricomycetidae</taxon>
        <taxon>Agaricales</taxon>
        <taxon>Agaricineae</taxon>
        <taxon>Agaricaceae</taxon>
        <taxon>Agaricus</taxon>
    </lineage>
</organism>
<dbReference type="PANTHER" id="PTHR31366">
    <property type="entry name" value="UPF0739 PROTEIN C1ORF74"/>
    <property type="match status" value="1"/>
</dbReference>
<dbReference type="AlphaFoldDB" id="A0A8H7EYW8"/>
<gene>
    <name evidence="1" type="ORF">Agabi119p4_7294</name>
</gene>
<dbReference type="PANTHER" id="PTHR31366:SF2">
    <property type="entry name" value="UPF0739 PROTEIN C1ORF74"/>
    <property type="match status" value="1"/>
</dbReference>
<dbReference type="InterPro" id="IPR027850">
    <property type="entry name" value="DUF4504"/>
</dbReference>
<dbReference type="Proteomes" id="UP000629468">
    <property type="component" value="Unassembled WGS sequence"/>
</dbReference>
<evidence type="ECO:0000313" key="2">
    <source>
        <dbReference type="Proteomes" id="UP000629468"/>
    </source>
</evidence>
<reference evidence="1 2" key="1">
    <citation type="journal article" name="Sci. Rep.">
        <title>Telomere-to-telomere assembled and centromere annotated genomes of the two main subspecies of the button mushroom Agaricus bisporus reveal especially polymorphic chromosome ends.</title>
        <authorList>
            <person name="Sonnenberg A.S.M."/>
            <person name="Sedaghat-Telgerd N."/>
            <person name="Lavrijssen B."/>
            <person name="Ohm R.A."/>
            <person name="Hendrickx P.M."/>
            <person name="Scholtmeijer K."/>
            <person name="Baars J.J.P."/>
            <person name="van Peer A."/>
        </authorList>
    </citation>
    <scope>NUCLEOTIDE SEQUENCE [LARGE SCALE GENOMIC DNA]</scope>
    <source>
        <strain evidence="1 2">H119_p4</strain>
    </source>
</reference>
<dbReference type="Pfam" id="PF14953">
    <property type="entry name" value="DUF4504"/>
    <property type="match status" value="1"/>
</dbReference>
<accession>A0A8H7EYW8</accession>
<dbReference type="EMBL" id="JABXXO010000010">
    <property type="protein sequence ID" value="KAF7768051.1"/>
    <property type="molecule type" value="Genomic_DNA"/>
</dbReference>
<comment type="caution">
    <text evidence="1">The sequence shown here is derived from an EMBL/GenBank/DDBJ whole genome shotgun (WGS) entry which is preliminary data.</text>
</comment>